<evidence type="ECO:0000313" key="9">
    <source>
        <dbReference type="EMBL" id="ARQ67572.1"/>
    </source>
</evidence>
<keyword evidence="6 8" id="KW-0472">Membrane</keyword>
<name>A0A1W7CS81_9ACTN</name>
<reference evidence="9 10" key="1">
    <citation type="submission" date="2017-05" db="EMBL/GenBank/DDBJ databases">
        <title>Complete genome sequence of Streptomyces sp. SCSIO 03032 revealed the diverse biosynthetic pathways for its bioactive secondary metabolites.</title>
        <authorList>
            <person name="Ma L."/>
            <person name="Zhu Y."/>
            <person name="Zhang W."/>
            <person name="Zhang G."/>
            <person name="Tian X."/>
            <person name="Zhang S."/>
            <person name="Zhang C."/>
        </authorList>
    </citation>
    <scope>NUCLEOTIDE SEQUENCE [LARGE SCALE GENOMIC DNA]</scope>
    <source>
        <strain evidence="9 10">SCSIO 03032</strain>
    </source>
</reference>
<dbReference type="GO" id="GO:0022857">
    <property type="term" value="F:transmembrane transporter activity"/>
    <property type="evidence" value="ECO:0007669"/>
    <property type="project" value="InterPro"/>
</dbReference>
<dbReference type="InterPro" id="IPR037185">
    <property type="entry name" value="EmrE-like"/>
</dbReference>
<protein>
    <recommendedName>
        <fullName evidence="11">Quaternary ammonium compound-resistance protein SugE</fullName>
    </recommendedName>
</protein>
<keyword evidence="10" id="KW-1185">Reference proteome</keyword>
<evidence type="ECO:0000256" key="6">
    <source>
        <dbReference type="ARBA" id="ARBA00023136"/>
    </source>
</evidence>
<evidence type="ECO:0000256" key="5">
    <source>
        <dbReference type="ARBA" id="ARBA00022989"/>
    </source>
</evidence>
<dbReference type="EMBL" id="CP021121">
    <property type="protein sequence ID" value="ARQ67572.1"/>
    <property type="molecule type" value="Genomic_DNA"/>
</dbReference>
<evidence type="ECO:0008006" key="11">
    <source>
        <dbReference type="Google" id="ProtNLM"/>
    </source>
</evidence>
<keyword evidence="2" id="KW-0813">Transport</keyword>
<dbReference type="InterPro" id="IPR000390">
    <property type="entry name" value="Small_drug/metabolite_transptr"/>
</dbReference>
<dbReference type="GO" id="GO:0005886">
    <property type="term" value="C:plasma membrane"/>
    <property type="evidence" value="ECO:0007669"/>
    <property type="project" value="UniProtKB-SubCell"/>
</dbReference>
<evidence type="ECO:0000256" key="7">
    <source>
        <dbReference type="RuleBase" id="RU003942"/>
    </source>
</evidence>
<sequence>MSWLLLIAAALVEVAWSQSIKPTAGFTRPLPTLVCFALAAVAVYLLSLAMLELPVGTAYAVFTGIGAAGAVTLGVIVHKDPVTVGRVLALTLIVGGVALARATAPDT</sequence>
<dbReference type="PANTHER" id="PTHR30561:SF0">
    <property type="entry name" value="GUANIDINIUM EXPORTER"/>
    <property type="match status" value="1"/>
</dbReference>
<dbReference type="AlphaFoldDB" id="A0A1W7CS81"/>
<evidence type="ECO:0000256" key="3">
    <source>
        <dbReference type="ARBA" id="ARBA00022475"/>
    </source>
</evidence>
<dbReference type="InterPro" id="IPR045324">
    <property type="entry name" value="Small_multidrug_res"/>
</dbReference>
<dbReference type="PANTHER" id="PTHR30561">
    <property type="entry name" value="SMR FAMILY PROTON-DEPENDENT DRUG EFFLUX TRANSPORTER SUGE"/>
    <property type="match status" value="1"/>
</dbReference>
<dbReference type="RefSeq" id="WP_086157093.1">
    <property type="nucleotide sequence ID" value="NZ_CP021121.1"/>
</dbReference>
<keyword evidence="5 8" id="KW-1133">Transmembrane helix</keyword>
<evidence type="ECO:0000256" key="8">
    <source>
        <dbReference type="SAM" id="Phobius"/>
    </source>
</evidence>
<dbReference type="SUPFAM" id="SSF103481">
    <property type="entry name" value="Multidrug resistance efflux transporter EmrE"/>
    <property type="match status" value="1"/>
</dbReference>
<dbReference type="Proteomes" id="UP000194218">
    <property type="component" value="Chromosome"/>
</dbReference>
<dbReference type="KEGG" id="smao:CAG99_00875"/>
<evidence type="ECO:0000313" key="10">
    <source>
        <dbReference type="Proteomes" id="UP000194218"/>
    </source>
</evidence>
<dbReference type="Gene3D" id="1.10.3730.20">
    <property type="match status" value="1"/>
</dbReference>
<feature type="transmembrane region" description="Helical" evidence="8">
    <location>
        <begin position="58"/>
        <end position="77"/>
    </location>
</feature>
<feature type="transmembrane region" description="Helical" evidence="8">
    <location>
        <begin position="83"/>
        <end position="104"/>
    </location>
</feature>
<keyword evidence="3" id="KW-1003">Cell membrane</keyword>
<keyword evidence="4 7" id="KW-0812">Transmembrane</keyword>
<dbReference type="OrthoDB" id="21828at2"/>
<comment type="subcellular location">
    <subcellularLocation>
        <location evidence="1 7">Cell membrane</location>
        <topology evidence="1 7">Multi-pass membrane protein</topology>
    </subcellularLocation>
</comment>
<evidence type="ECO:0000256" key="2">
    <source>
        <dbReference type="ARBA" id="ARBA00022448"/>
    </source>
</evidence>
<dbReference type="Pfam" id="PF00893">
    <property type="entry name" value="Multi_Drug_Res"/>
    <property type="match status" value="1"/>
</dbReference>
<evidence type="ECO:0000256" key="4">
    <source>
        <dbReference type="ARBA" id="ARBA00022692"/>
    </source>
</evidence>
<evidence type="ECO:0000256" key="1">
    <source>
        <dbReference type="ARBA" id="ARBA00004651"/>
    </source>
</evidence>
<feature type="transmembrane region" description="Helical" evidence="8">
    <location>
        <begin position="33"/>
        <end position="51"/>
    </location>
</feature>
<gene>
    <name evidence="9" type="ORF">CAG99_00875</name>
</gene>
<comment type="similarity">
    <text evidence="7">Belongs to the drug/metabolite transporter (DMT) superfamily. Small multidrug resistance (SMR) (TC 2.A.7.1) family.</text>
</comment>
<proteinExistence type="inferred from homology"/>
<organism evidence="9 10">
    <name type="scientific">Streptomyces marincola</name>
    <dbReference type="NCBI Taxonomy" id="2878388"/>
    <lineage>
        <taxon>Bacteria</taxon>
        <taxon>Bacillati</taxon>
        <taxon>Actinomycetota</taxon>
        <taxon>Actinomycetes</taxon>
        <taxon>Kitasatosporales</taxon>
        <taxon>Streptomycetaceae</taxon>
        <taxon>Streptomyces</taxon>
    </lineage>
</organism>
<accession>A0A1W7CS81</accession>